<keyword evidence="3" id="KW-1185">Reference proteome</keyword>
<reference evidence="2 3" key="1">
    <citation type="submission" date="2018-10" db="EMBL/GenBank/DDBJ databases">
        <title>Draft Genome Sequence of Anaerotignum sp. KCTC 15736.</title>
        <authorList>
            <person name="Choi S.H."/>
            <person name="Kim J.S."/>
            <person name="Kang S.W."/>
            <person name="Lee J.S."/>
            <person name="Park S.H."/>
        </authorList>
    </citation>
    <scope>NUCLEOTIDE SEQUENCE [LARGE SCALE GENOMIC DNA]</scope>
    <source>
        <strain evidence="2 3">KCTC 15736</strain>
    </source>
</reference>
<feature type="region of interest" description="Disordered" evidence="1">
    <location>
        <begin position="1"/>
        <end position="84"/>
    </location>
</feature>
<sequence length="303" mass="33467">MAGYDEDFWGEDFLEGEEGATEGEEGTEGIVADVGLDHEERTSDRRLGEATNEGNVLAVSEAEQGKLTDNAGGEGGEPADDDEGFSPELLARIEAETQKRVDASIARQFEGILNPYTNKPILTEADLTAYRSAFAAEEQRQQLEEMGVSKEVLDSYIQNHPAMQQAQQVIHQQEQQAANDFMAKEFEAMKKEFPDCGLESPQQLNETEAGRRALQMWANAPGITLADAYAATHRREISKKQSAAAKQAAMNEMNSKGHLRQTKGSNAKGDVPAEIAAEYEKYFPNATHEEIAEMYWKNQKATE</sequence>
<organism evidence="2 3">
    <name type="scientific">Anaerotignum faecicola</name>
    <dbReference type="NCBI Taxonomy" id="2358141"/>
    <lineage>
        <taxon>Bacteria</taxon>
        <taxon>Bacillati</taxon>
        <taxon>Bacillota</taxon>
        <taxon>Clostridia</taxon>
        <taxon>Lachnospirales</taxon>
        <taxon>Anaerotignaceae</taxon>
        <taxon>Anaerotignum</taxon>
    </lineage>
</organism>
<gene>
    <name evidence="2" type="ORF">KGMB03357_22120</name>
</gene>
<feature type="compositionally biased region" description="Acidic residues" evidence="1">
    <location>
        <begin position="1"/>
        <end position="27"/>
    </location>
</feature>
<name>A0A401LGA3_9FIRM</name>
<dbReference type="OrthoDB" id="9818429at2"/>
<dbReference type="AlphaFoldDB" id="A0A401LGA3"/>
<evidence type="ECO:0000256" key="1">
    <source>
        <dbReference type="SAM" id="MobiDB-lite"/>
    </source>
</evidence>
<proteinExistence type="predicted"/>
<comment type="caution">
    <text evidence="2">The sequence shown here is derived from an EMBL/GenBank/DDBJ whole genome shotgun (WGS) entry which is preliminary data.</text>
</comment>
<dbReference type="EMBL" id="BHVZ01000014">
    <property type="protein sequence ID" value="GCB30551.1"/>
    <property type="molecule type" value="Genomic_DNA"/>
</dbReference>
<evidence type="ECO:0000313" key="3">
    <source>
        <dbReference type="Proteomes" id="UP000287361"/>
    </source>
</evidence>
<evidence type="ECO:0000313" key="2">
    <source>
        <dbReference type="EMBL" id="GCB30551.1"/>
    </source>
</evidence>
<protein>
    <submittedName>
        <fullName evidence="2">Uncharacterized protein</fullName>
    </submittedName>
</protein>
<dbReference type="Proteomes" id="UP000287361">
    <property type="component" value="Unassembled WGS sequence"/>
</dbReference>
<accession>A0A401LGA3</accession>
<feature type="compositionally biased region" description="Basic and acidic residues" evidence="1">
    <location>
        <begin position="35"/>
        <end position="48"/>
    </location>
</feature>